<evidence type="ECO:0000256" key="1">
    <source>
        <dbReference type="SAM" id="SignalP"/>
    </source>
</evidence>
<accession>A0A918TQ49</accession>
<evidence type="ECO:0000313" key="3">
    <source>
        <dbReference type="EMBL" id="GHC57598.1"/>
    </source>
</evidence>
<dbReference type="GO" id="GO:0016787">
    <property type="term" value="F:hydrolase activity"/>
    <property type="evidence" value="ECO:0007669"/>
    <property type="project" value="InterPro"/>
</dbReference>
<protein>
    <recommendedName>
        <fullName evidence="2">3-keto-alpha-glucoside-1,2-lyase/3-keto-2-hydroxy-glucal hydratase domain-containing protein</fullName>
    </recommendedName>
</protein>
<organism evidence="3 4">
    <name type="scientific">Roseibacillus persicicus</name>
    <dbReference type="NCBI Taxonomy" id="454148"/>
    <lineage>
        <taxon>Bacteria</taxon>
        <taxon>Pseudomonadati</taxon>
        <taxon>Verrucomicrobiota</taxon>
        <taxon>Verrucomicrobiia</taxon>
        <taxon>Verrucomicrobiales</taxon>
        <taxon>Verrucomicrobiaceae</taxon>
        <taxon>Roseibacillus</taxon>
    </lineage>
</organism>
<feature type="domain" description="3-keto-alpha-glucoside-1,2-lyase/3-keto-2-hydroxy-glucal hydratase" evidence="2">
    <location>
        <begin position="68"/>
        <end position="252"/>
    </location>
</feature>
<evidence type="ECO:0000313" key="4">
    <source>
        <dbReference type="Proteomes" id="UP000644507"/>
    </source>
</evidence>
<reference evidence="3" key="1">
    <citation type="journal article" date="2014" name="Int. J. Syst. Evol. Microbiol.">
        <title>Complete genome sequence of Corynebacterium casei LMG S-19264T (=DSM 44701T), isolated from a smear-ripened cheese.</title>
        <authorList>
            <consortium name="US DOE Joint Genome Institute (JGI-PGF)"/>
            <person name="Walter F."/>
            <person name="Albersmeier A."/>
            <person name="Kalinowski J."/>
            <person name="Ruckert C."/>
        </authorList>
    </citation>
    <scope>NUCLEOTIDE SEQUENCE</scope>
    <source>
        <strain evidence="3">KCTC 12988</strain>
    </source>
</reference>
<keyword evidence="4" id="KW-1185">Reference proteome</keyword>
<dbReference type="InterPro" id="IPR010496">
    <property type="entry name" value="AL/BT2_dom"/>
</dbReference>
<dbReference type="PANTHER" id="PTHR33546">
    <property type="entry name" value="LARGE, MULTIFUNCTIONAL SECRETED PROTEIN-RELATED"/>
    <property type="match status" value="1"/>
</dbReference>
<dbReference type="PANTHER" id="PTHR33546:SF1">
    <property type="entry name" value="LARGE, MULTIFUNCTIONAL SECRETED PROTEIN"/>
    <property type="match status" value="1"/>
</dbReference>
<dbReference type="EMBL" id="BMXI01000010">
    <property type="protein sequence ID" value="GHC57598.1"/>
    <property type="molecule type" value="Genomic_DNA"/>
</dbReference>
<feature type="chain" id="PRO_5037010884" description="3-keto-alpha-glucoside-1,2-lyase/3-keto-2-hydroxy-glucal hydratase domain-containing protein" evidence="1">
    <location>
        <begin position="19"/>
        <end position="260"/>
    </location>
</feature>
<reference evidence="3" key="2">
    <citation type="submission" date="2020-09" db="EMBL/GenBank/DDBJ databases">
        <authorList>
            <person name="Sun Q."/>
            <person name="Kim S."/>
        </authorList>
    </citation>
    <scope>NUCLEOTIDE SEQUENCE</scope>
    <source>
        <strain evidence="3">KCTC 12988</strain>
    </source>
</reference>
<sequence length="260" mass="28666">MKTKIALLALLPAGLLFADHHGEQTTKKLYPNAPLIPGSEYTVHDTTRPQPRKVESGGCVSVKAPSDAKVLFDGTNTEAWKGNWRVEDGILIASRGTLSTKEEFGDCQVHIEYRVPADREVMGQKGGNSGIFLMGRYEIQIGESHTNVTYPDGQAGAVYGQTPPLVNPATPQGEWQSYDIIFKAPVSEDGKVVKPAEITVLFNGVVVQASYKIQGPTKHQTTTSYPENHPAKGPINLQWHNDPIEFRNIWVRDLGEYDQQ</sequence>
<dbReference type="Gene3D" id="2.60.120.560">
    <property type="entry name" value="Exo-inulinase, domain 1"/>
    <property type="match status" value="1"/>
</dbReference>
<dbReference type="AlphaFoldDB" id="A0A918TQ49"/>
<comment type="caution">
    <text evidence="3">The sequence shown here is derived from an EMBL/GenBank/DDBJ whole genome shotgun (WGS) entry which is preliminary data.</text>
</comment>
<dbReference type="RefSeq" id="WP_189570512.1">
    <property type="nucleotide sequence ID" value="NZ_BMXI01000010.1"/>
</dbReference>
<name>A0A918TQ49_9BACT</name>
<feature type="signal peptide" evidence="1">
    <location>
        <begin position="1"/>
        <end position="18"/>
    </location>
</feature>
<proteinExistence type="predicted"/>
<gene>
    <name evidence="3" type="ORF">GCM10007100_25720</name>
</gene>
<keyword evidence="1" id="KW-0732">Signal</keyword>
<dbReference type="Proteomes" id="UP000644507">
    <property type="component" value="Unassembled WGS sequence"/>
</dbReference>
<evidence type="ECO:0000259" key="2">
    <source>
        <dbReference type="Pfam" id="PF06439"/>
    </source>
</evidence>
<dbReference type="Pfam" id="PF06439">
    <property type="entry name" value="3keto-disac_hyd"/>
    <property type="match status" value="1"/>
</dbReference>